<evidence type="ECO:0000256" key="1">
    <source>
        <dbReference type="ARBA" id="ARBA00022723"/>
    </source>
</evidence>
<accession>A0ABR4J4U2</accession>
<evidence type="ECO:0000256" key="5">
    <source>
        <dbReference type="ARBA" id="ARBA00023242"/>
    </source>
</evidence>
<keyword evidence="4" id="KW-0804">Transcription</keyword>
<dbReference type="Pfam" id="PF00172">
    <property type="entry name" value="Zn_clus"/>
    <property type="match status" value="1"/>
</dbReference>
<reference evidence="7 8" key="1">
    <citation type="submission" date="2024-07" db="EMBL/GenBank/DDBJ databases">
        <title>Section-level genome sequencing and comparative genomics of Aspergillus sections Usti and Cavernicolus.</title>
        <authorList>
            <consortium name="Lawrence Berkeley National Laboratory"/>
            <person name="Nybo J.L."/>
            <person name="Vesth T.C."/>
            <person name="Theobald S."/>
            <person name="Frisvad J.C."/>
            <person name="Larsen T.O."/>
            <person name="Kjaerboelling I."/>
            <person name="Rothschild-Mancinelli K."/>
            <person name="Lyhne E.K."/>
            <person name="Kogle M.E."/>
            <person name="Barry K."/>
            <person name="Clum A."/>
            <person name="Na H."/>
            <person name="Ledsgaard L."/>
            <person name="Lin J."/>
            <person name="Lipzen A."/>
            <person name="Kuo A."/>
            <person name="Riley R."/>
            <person name="Mondo S."/>
            <person name="LaButti K."/>
            <person name="Haridas S."/>
            <person name="Pangalinan J."/>
            <person name="Salamov A.A."/>
            <person name="Simmons B.A."/>
            <person name="Magnuson J.K."/>
            <person name="Chen J."/>
            <person name="Drula E."/>
            <person name="Henrissat B."/>
            <person name="Wiebenga A."/>
            <person name="Lubbers R.J."/>
            <person name="Gomes A.C."/>
            <person name="Makela M.R."/>
            <person name="Stajich J."/>
            <person name="Grigoriev I.V."/>
            <person name="Mortensen U.H."/>
            <person name="De vries R.P."/>
            <person name="Baker S.E."/>
            <person name="Andersen M.R."/>
        </authorList>
    </citation>
    <scope>NUCLEOTIDE SEQUENCE [LARGE SCALE GENOMIC DNA]</scope>
    <source>
        <strain evidence="7 8">CBS 600.67</strain>
    </source>
</reference>
<dbReference type="SMART" id="SM00066">
    <property type="entry name" value="GAL4"/>
    <property type="match status" value="1"/>
</dbReference>
<dbReference type="PROSITE" id="PS50048">
    <property type="entry name" value="ZN2_CY6_FUNGAL_2"/>
    <property type="match status" value="1"/>
</dbReference>
<dbReference type="CDD" id="cd00067">
    <property type="entry name" value="GAL4"/>
    <property type="match status" value="1"/>
</dbReference>
<dbReference type="InterPro" id="IPR036864">
    <property type="entry name" value="Zn2-C6_fun-type_DNA-bd_sf"/>
</dbReference>
<sequence length="679" mass="76433">MEVHETERSPHGTRPVRRRTSLACDTCRRQKEKCEGGPPCWRCQRLGRPCTVRGHVLSRRAPVHGQGESRSRVEGLEYIVRHFLGNVPLDEENVGRIAARLGSTPQEEASNVDEPFDVQFVSKNTAHYSGEFSHWNFSQKLRRKISCQIENFGVKEYWRPTQLQSSIQIVSQAMNHLPPRPITEFLIGMFFKYAEGNVFYMEESWIQERLERCYDPSTEYSLSDIPWVCSVFAVLAVGTQVAHMEDGQSETEELSLCSEDSVGLSLYHHACRLVPDVILAASHESVQAFLLLALYALPVSTGGLSYSYLGVAVKMAIQNGMHRKYNGGECDPKIIETRNRVFWTAYTLDKRISILHGRPASIAKSDISTDLPTDALSFSPPKFANNIAFIKLISWLGEVAETLTLLRNCSKKFIPEYLGRLMQIRAHISQWWTSLPSTVECRDISPGSPLFRQNSHLKLAYLLTYIYMGRPFMFADDWKNSLSEGDAMGSDPRVVLVQSCVQSALEILETLQSLSSHTGLCRASYTEFSSCRAALLVILAERLNSRKLHRFQEEMARGMALIRRMTGGSSSESEISYLQSLDAAIRQSSLDESDDATLHSEQQSSAYARFKHWTHAMKKDTCPGGMTELSSFSPLSFFHPEPGSSAQPRPNEMANLINSDWFSGDFTLDPGAFAPFQTE</sequence>
<name>A0ABR4J4U2_9EURO</name>
<comment type="caution">
    <text evidence="7">The sequence shown here is derived from an EMBL/GenBank/DDBJ whole genome shotgun (WGS) entry which is preliminary data.</text>
</comment>
<dbReference type="CDD" id="cd12148">
    <property type="entry name" value="fungal_TF_MHR"/>
    <property type="match status" value="1"/>
</dbReference>
<dbReference type="EMBL" id="JBFXLS010000001">
    <property type="protein sequence ID" value="KAL2834911.1"/>
    <property type="molecule type" value="Genomic_DNA"/>
</dbReference>
<evidence type="ECO:0000259" key="6">
    <source>
        <dbReference type="PROSITE" id="PS50048"/>
    </source>
</evidence>
<proteinExistence type="predicted"/>
<feature type="domain" description="Zn(2)-C6 fungal-type" evidence="6">
    <location>
        <begin position="23"/>
        <end position="52"/>
    </location>
</feature>
<dbReference type="PANTHER" id="PTHR46910">
    <property type="entry name" value="TRANSCRIPTION FACTOR PDR1"/>
    <property type="match status" value="1"/>
</dbReference>
<keyword evidence="8" id="KW-1185">Reference proteome</keyword>
<dbReference type="SMART" id="SM00906">
    <property type="entry name" value="Fungal_trans"/>
    <property type="match status" value="1"/>
</dbReference>
<dbReference type="InterPro" id="IPR050987">
    <property type="entry name" value="AtrR-like"/>
</dbReference>
<gene>
    <name evidence="7" type="ORF">BDW59DRAFT_168268</name>
</gene>
<dbReference type="SUPFAM" id="SSF57701">
    <property type="entry name" value="Zn2/Cys6 DNA-binding domain"/>
    <property type="match status" value="1"/>
</dbReference>
<dbReference type="PANTHER" id="PTHR46910:SF23">
    <property type="entry name" value="THIAMINE REPRESSIBLE GENES REGULATORY PROTEIN THI1"/>
    <property type="match status" value="1"/>
</dbReference>
<evidence type="ECO:0000313" key="8">
    <source>
        <dbReference type="Proteomes" id="UP001610335"/>
    </source>
</evidence>
<evidence type="ECO:0000256" key="3">
    <source>
        <dbReference type="ARBA" id="ARBA00023125"/>
    </source>
</evidence>
<dbReference type="InterPro" id="IPR001138">
    <property type="entry name" value="Zn2Cys6_DnaBD"/>
</dbReference>
<keyword evidence="2" id="KW-0805">Transcription regulation</keyword>
<dbReference type="Pfam" id="PF04082">
    <property type="entry name" value="Fungal_trans"/>
    <property type="match status" value="1"/>
</dbReference>
<dbReference type="Gene3D" id="4.10.240.10">
    <property type="entry name" value="Zn(2)-C6 fungal-type DNA-binding domain"/>
    <property type="match status" value="1"/>
</dbReference>
<keyword evidence="1" id="KW-0479">Metal-binding</keyword>
<organism evidence="7 8">
    <name type="scientific">Aspergillus cavernicola</name>
    <dbReference type="NCBI Taxonomy" id="176166"/>
    <lineage>
        <taxon>Eukaryota</taxon>
        <taxon>Fungi</taxon>
        <taxon>Dikarya</taxon>
        <taxon>Ascomycota</taxon>
        <taxon>Pezizomycotina</taxon>
        <taxon>Eurotiomycetes</taxon>
        <taxon>Eurotiomycetidae</taxon>
        <taxon>Eurotiales</taxon>
        <taxon>Aspergillaceae</taxon>
        <taxon>Aspergillus</taxon>
        <taxon>Aspergillus subgen. Nidulantes</taxon>
    </lineage>
</organism>
<protein>
    <submittedName>
        <fullName evidence="7">Fungal-specific transcription factor domain-containing protein</fullName>
    </submittedName>
</protein>
<dbReference type="PROSITE" id="PS00463">
    <property type="entry name" value="ZN2_CY6_FUNGAL_1"/>
    <property type="match status" value="1"/>
</dbReference>
<evidence type="ECO:0000256" key="2">
    <source>
        <dbReference type="ARBA" id="ARBA00023015"/>
    </source>
</evidence>
<keyword evidence="5" id="KW-0539">Nucleus</keyword>
<evidence type="ECO:0000313" key="7">
    <source>
        <dbReference type="EMBL" id="KAL2834911.1"/>
    </source>
</evidence>
<dbReference type="Proteomes" id="UP001610335">
    <property type="component" value="Unassembled WGS sequence"/>
</dbReference>
<keyword evidence="3" id="KW-0238">DNA-binding</keyword>
<evidence type="ECO:0000256" key="4">
    <source>
        <dbReference type="ARBA" id="ARBA00023163"/>
    </source>
</evidence>
<dbReference type="InterPro" id="IPR007219">
    <property type="entry name" value="XnlR_reg_dom"/>
</dbReference>